<dbReference type="Pfam" id="PF00015">
    <property type="entry name" value="MCPsignal"/>
    <property type="match status" value="1"/>
</dbReference>
<name>A0A1T4RIS6_VIBCI</name>
<dbReference type="GO" id="GO:0007165">
    <property type="term" value="P:signal transduction"/>
    <property type="evidence" value="ECO:0007669"/>
    <property type="project" value="UniProtKB-KW"/>
</dbReference>
<dbReference type="AlphaFoldDB" id="A0A1T4RIS6"/>
<sequence>MLVIRLIPLFMPVLVLSGIGMVYSDLSLSTSVTLFVASILSLSYAAWNYEAYIQTVKLQKKQIEHFSSQQESELESFHSLEPLFIESLPIWSRHIDSANHHLTESVAELSEQFTQLVERLSHALSLKETGEQTQDHSIPQEINQCRIMLNGAVEALRSGQVLRQQVLGEMRNLAQYTSALKKMASDVVGIAEKTNLLALNAAIESARAGEAGRGFAVVADEVRSLSHQSRETANHMTEQVNTINLAIEKACDMVHQVNKDENDQMNHTEQCVDEVMSHFQHMLHTLEGQTQRLTEETHQVKETVTLVIIRLQFQDRVSQILEQISLNLQELSESIALAQQDRNHPVVGQLSPKKWLEKMKASYTMVEQHHVHGGKNHPSNEEKSVQSDITFF</sequence>
<evidence type="ECO:0000256" key="1">
    <source>
        <dbReference type="ARBA" id="ARBA00004370"/>
    </source>
</evidence>
<dbReference type="GeneID" id="70583520"/>
<dbReference type="PANTHER" id="PTHR32089:SF112">
    <property type="entry name" value="LYSOZYME-LIKE PROTEIN-RELATED"/>
    <property type="match status" value="1"/>
</dbReference>
<feature type="domain" description="Methyl-accepting transducer" evidence="6">
    <location>
        <begin position="97"/>
        <end position="312"/>
    </location>
</feature>
<dbReference type="SUPFAM" id="SSF58104">
    <property type="entry name" value="Methyl-accepting chemotaxis protein (MCP) signaling domain"/>
    <property type="match status" value="1"/>
</dbReference>
<dbReference type="PANTHER" id="PTHR32089">
    <property type="entry name" value="METHYL-ACCEPTING CHEMOTAXIS PROTEIN MCPB"/>
    <property type="match status" value="1"/>
</dbReference>
<evidence type="ECO:0000259" key="6">
    <source>
        <dbReference type="PROSITE" id="PS50111"/>
    </source>
</evidence>
<keyword evidence="2 4" id="KW-0807">Transducer</keyword>
<dbReference type="GO" id="GO:0004888">
    <property type="term" value="F:transmembrane signaling receptor activity"/>
    <property type="evidence" value="ECO:0007669"/>
    <property type="project" value="InterPro"/>
</dbReference>
<dbReference type="SMART" id="SM00283">
    <property type="entry name" value="MA"/>
    <property type="match status" value="1"/>
</dbReference>
<proteinExistence type="inferred from homology"/>
<protein>
    <submittedName>
        <fullName evidence="7">Methyl-accepting chemotaxis protein</fullName>
    </submittedName>
</protein>
<dbReference type="RefSeq" id="WP_078927009.1">
    <property type="nucleotide sequence ID" value="NZ_FUXB01000014.1"/>
</dbReference>
<feature type="region of interest" description="Disordered" evidence="5">
    <location>
        <begin position="370"/>
        <end position="392"/>
    </location>
</feature>
<dbReference type="PRINTS" id="PR00260">
    <property type="entry name" value="CHEMTRNSDUCR"/>
</dbReference>
<evidence type="ECO:0000256" key="3">
    <source>
        <dbReference type="ARBA" id="ARBA00029447"/>
    </source>
</evidence>
<evidence type="ECO:0000256" key="5">
    <source>
        <dbReference type="SAM" id="MobiDB-lite"/>
    </source>
</evidence>
<organism evidence="7 8">
    <name type="scientific">Vibrio cincinnatiensis DSM 19608</name>
    <dbReference type="NCBI Taxonomy" id="1123491"/>
    <lineage>
        <taxon>Bacteria</taxon>
        <taxon>Pseudomonadati</taxon>
        <taxon>Pseudomonadota</taxon>
        <taxon>Gammaproteobacteria</taxon>
        <taxon>Vibrionales</taxon>
        <taxon>Vibrionaceae</taxon>
        <taxon>Vibrio</taxon>
    </lineage>
</organism>
<comment type="subcellular location">
    <subcellularLocation>
        <location evidence="1">Membrane</location>
    </subcellularLocation>
</comment>
<dbReference type="EMBL" id="FUXB01000014">
    <property type="protein sequence ID" value="SKA15875.1"/>
    <property type="molecule type" value="Genomic_DNA"/>
</dbReference>
<dbReference type="OrthoDB" id="9765653at2"/>
<evidence type="ECO:0000256" key="2">
    <source>
        <dbReference type="ARBA" id="ARBA00023224"/>
    </source>
</evidence>
<dbReference type="STRING" id="1123491.SAMN02745782_02658"/>
<dbReference type="InterPro" id="IPR004090">
    <property type="entry name" value="Chemotax_Me-accpt_rcpt"/>
</dbReference>
<keyword evidence="8" id="KW-1185">Reference proteome</keyword>
<dbReference type="GO" id="GO:0016020">
    <property type="term" value="C:membrane"/>
    <property type="evidence" value="ECO:0007669"/>
    <property type="project" value="UniProtKB-SubCell"/>
</dbReference>
<dbReference type="Gene3D" id="1.10.287.950">
    <property type="entry name" value="Methyl-accepting chemotaxis protein"/>
    <property type="match status" value="1"/>
</dbReference>
<evidence type="ECO:0000313" key="8">
    <source>
        <dbReference type="Proteomes" id="UP000190834"/>
    </source>
</evidence>
<reference evidence="8" key="1">
    <citation type="submission" date="2017-02" db="EMBL/GenBank/DDBJ databases">
        <authorList>
            <person name="Varghese N."/>
            <person name="Submissions S."/>
        </authorList>
    </citation>
    <scope>NUCLEOTIDE SEQUENCE [LARGE SCALE GENOMIC DNA]</scope>
    <source>
        <strain evidence="8">DSM 19608</strain>
    </source>
</reference>
<dbReference type="Proteomes" id="UP000190834">
    <property type="component" value="Unassembled WGS sequence"/>
</dbReference>
<comment type="similarity">
    <text evidence="3">Belongs to the methyl-accepting chemotaxis (MCP) protein family.</text>
</comment>
<dbReference type="PROSITE" id="PS50111">
    <property type="entry name" value="CHEMOTAXIS_TRANSDUC_2"/>
    <property type="match status" value="1"/>
</dbReference>
<evidence type="ECO:0000256" key="4">
    <source>
        <dbReference type="PROSITE-ProRule" id="PRU00284"/>
    </source>
</evidence>
<accession>A0A1T4RIS6</accession>
<dbReference type="GO" id="GO:0006935">
    <property type="term" value="P:chemotaxis"/>
    <property type="evidence" value="ECO:0007669"/>
    <property type="project" value="InterPro"/>
</dbReference>
<dbReference type="InterPro" id="IPR004089">
    <property type="entry name" value="MCPsignal_dom"/>
</dbReference>
<gene>
    <name evidence="7" type="ORF">SAMN02745782_02658</name>
</gene>
<evidence type="ECO:0000313" key="7">
    <source>
        <dbReference type="EMBL" id="SKA15875.1"/>
    </source>
</evidence>